<sequence>MNNQFKQHRGYNQMFKENELTLGLLFPLESYQGDTPQMDIAEQMNLAKKVESFKFASLFVRDVPLHDRWFGDVGQMHDPFVFLGYLAAHTEKISLGTSSILLTLRHPLHVAKAAASVDKLSGERLVLGIATGDRPIEFPAFKIDPLEKAERFQESVMVMRKVWGEQFPRIDSPRVHMDEGDLLPKPTFNNIPLLVTGHSSQSVEWIAEHGDGWIYYPRSINQQLNRIQTWRSSTNEFKPFVQSLYVDLTEDPDQELTPIHLGFRIGRNRLIEYIHHLKLTGVNHIIIVLKNSRRPASEVIQELGEEVVPFFPSLIM</sequence>
<dbReference type="Pfam" id="PF00296">
    <property type="entry name" value="Bac_luciferase"/>
    <property type="match status" value="1"/>
</dbReference>
<dbReference type="InterPro" id="IPR051260">
    <property type="entry name" value="Diverse_substr_monoxygenases"/>
</dbReference>
<dbReference type="Gene3D" id="3.20.20.30">
    <property type="entry name" value="Luciferase-like domain"/>
    <property type="match status" value="1"/>
</dbReference>
<dbReference type="PANTHER" id="PTHR30011:SF16">
    <property type="entry name" value="C2H2 FINGER DOMAIN TRANSCRIPTION FACTOR (EUROFUNG)-RELATED"/>
    <property type="match status" value="1"/>
</dbReference>
<dbReference type="EMBL" id="PQWM01000072">
    <property type="protein sequence ID" value="RDZ05880.1"/>
    <property type="molecule type" value="Genomic_DNA"/>
</dbReference>
<keyword evidence="2" id="KW-0288">FMN</keyword>
<evidence type="ECO:0000256" key="2">
    <source>
        <dbReference type="ARBA" id="ARBA00022643"/>
    </source>
</evidence>
<dbReference type="InterPro" id="IPR011251">
    <property type="entry name" value="Luciferase-like_dom"/>
</dbReference>
<dbReference type="GO" id="GO:0004497">
    <property type="term" value="F:monooxygenase activity"/>
    <property type="evidence" value="ECO:0007669"/>
    <property type="project" value="UniProtKB-KW"/>
</dbReference>
<dbReference type="RefSeq" id="WP_116078997.1">
    <property type="nucleotide sequence ID" value="NZ_CP187631.1"/>
</dbReference>
<dbReference type="AlphaFoldDB" id="A0A3D8WTX1"/>
<evidence type="ECO:0000313" key="6">
    <source>
        <dbReference type="EMBL" id="RDZ05880.1"/>
    </source>
</evidence>
<reference evidence="6" key="1">
    <citation type="journal article" date="2018" name="Appl. Environ. Microbiol.">
        <title>Antimicrobial susceptibility testing and tentative epidemiological cut-off values of five Bacillus species relevant for use as animal feed additives or for plant protection.</title>
        <authorList>
            <person name="Agerso Y."/>
            <person name="Stuer-Lauridsen B."/>
            <person name="Bjerre K."/>
            <person name="Jensen M.G."/>
            <person name="Johansen E."/>
            <person name="Bennedsen M."/>
            <person name="Brockmann E."/>
            <person name="Nielsen B."/>
        </authorList>
    </citation>
    <scope>NUCLEOTIDE SEQUENCE [LARGE SCALE GENOMIC DNA]</scope>
    <source>
        <strain evidence="6">CHCC20162</strain>
    </source>
</reference>
<evidence type="ECO:0000256" key="1">
    <source>
        <dbReference type="ARBA" id="ARBA00022630"/>
    </source>
</evidence>
<dbReference type="InterPro" id="IPR020020">
    <property type="entry name" value="Luciferase-type_oxidoreductase"/>
</dbReference>
<dbReference type="NCBIfam" id="TIGR03571">
    <property type="entry name" value="lucif_BA3436"/>
    <property type="match status" value="1"/>
</dbReference>
<dbReference type="Proteomes" id="UP000256519">
    <property type="component" value="Unassembled WGS sequence"/>
</dbReference>
<keyword evidence="4" id="KW-0503">Monooxygenase</keyword>
<evidence type="ECO:0000256" key="3">
    <source>
        <dbReference type="ARBA" id="ARBA00023002"/>
    </source>
</evidence>
<dbReference type="PANTHER" id="PTHR30011">
    <property type="entry name" value="ALKANESULFONATE MONOOXYGENASE-RELATED"/>
    <property type="match status" value="1"/>
</dbReference>
<dbReference type="InterPro" id="IPR036661">
    <property type="entry name" value="Luciferase-like_sf"/>
</dbReference>
<evidence type="ECO:0000259" key="5">
    <source>
        <dbReference type="Pfam" id="PF00296"/>
    </source>
</evidence>
<protein>
    <submittedName>
        <fullName evidence="6">LLM class flavin-dependent oxidoreductase</fullName>
    </submittedName>
</protein>
<dbReference type="SUPFAM" id="SSF51679">
    <property type="entry name" value="Bacterial luciferase-like"/>
    <property type="match status" value="1"/>
</dbReference>
<organism evidence="6 7">
    <name type="scientific">Priestia megaterium</name>
    <name type="common">Bacillus megaterium</name>
    <dbReference type="NCBI Taxonomy" id="1404"/>
    <lineage>
        <taxon>Bacteria</taxon>
        <taxon>Bacillati</taxon>
        <taxon>Bacillota</taxon>
        <taxon>Bacilli</taxon>
        <taxon>Bacillales</taxon>
        <taxon>Bacillaceae</taxon>
        <taxon>Priestia</taxon>
    </lineage>
</organism>
<evidence type="ECO:0000256" key="4">
    <source>
        <dbReference type="ARBA" id="ARBA00023033"/>
    </source>
</evidence>
<proteinExistence type="predicted"/>
<feature type="domain" description="Luciferase-like" evidence="5">
    <location>
        <begin position="32"/>
        <end position="231"/>
    </location>
</feature>
<accession>A0A3D8WTX1</accession>
<name>A0A3D8WTX1_PRIMG</name>
<evidence type="ECO:0000313" key="7">
    <source>
        <dbReference type="Proteomes" id="UP000256519"/>
    </source>
</evidence>
<comment type="caution">
    <text evidence="6">The sequence shown here is derived from an EMBL/GenBank/DDBJ whole genome shotgun (WGS) entry which is preliminary data.</text>
</comment>
<dbReference type="GO" id="GO:0016705">
    <property type="term" value="F:oxidoreductase activity, acting on paired donors, with incorporation or reduction of molecular oxygen"/>
    <property type="evidence" value="ECO:0007669"/>
    <property type="project" value="InterPro"/>
</dbReference>
<keyword evidence="3" id="KW-0560">Oxidoreductase</keyword>
<gene>
    <name evidence="6" type="ORF">C3744_29150</name>
</gene>
<keyword evidence="1" id="KW-0285">Flavoprotein</keyword>